<dbReference type="PIRSF" id="PIRSF005522">
    <property type="entry name" value="UCP005522"/>
    <property type="match status" value="1"/>
</dbReference>
<feature type="region of interest" description="Disordered" evidence="1">
    <location>
        <begin position="1"/>
        <end position="28"/>
    </location>
</feature>
<dbReference type="Gene3D" id="3.40.50.11290">
    <property type="match status" value="1"/>
</dbReference>
<gene>
    <name evidence="3" type="ORF">LOC71_05965</name>
</gene>
<dbReference type="Gene3D" id="3.30.1490.270">
    <property type="match status" value="1"/>
</dbReference>
<protein>
    <submittedName>
        <fullName evidence="3">Circularly permuted type 2 ATP-grasp protein</fullName>
    </submittedName>
</protein>
<dbReference type="PANTHER" id="PTHR34595:SF7">
    <property type="entry name" value="SLL1039 PROTEIN"/>
    <property type="match status" value="1"/>
</dbReference>
<dbReference type="SUPFAM" id="SSF56059">
    <property type="entry name" value="Glutathione synthetase ATP-binding domain-like"/>
    <property type="match status" value="1"/>
</dbReference>
<dbReference type="InterPro" id="IPR016450">
    <property type="entry name" value="UCP005522"/>
</dbReference>
<dbReference type="RefSeq" id="WP_230272242.1">
    <property type="nucleotide sequence ID" value="NZ_JAJKFW010000012.1"/>
</dbReference>
<evidence type="ECO:0000259" key="2">
    <source>
        <dbReference type="Pfam" id="PF14403"/>
    </source>
</evidence>
<evidence type="ECO:0000313" key="3">
    <source>
        <dbReference type="EMBL" id="MCC9641813.1"/>
    </source>
</evidence>
<dbReference type="InterPro" id="IPR051680">
    <property type="entry name" value="ATP-dep_Glu-Cys_Ligase-2"/>
</dbReference>
<dbReference type="PANTHER" id="PTHR34595">
    <property type="entry name" value="BLR5612 PROTEIN"/>
    <property type="match status" value="1"/>
</dbReference>
<dbReference type="Proteomes" id="UP001430306">
    <property type="component" value="Unassembled WGS sequence"/>
</dbReference>
<dbReference type="EMBL" id="JAJKFW010000012">
    <property type="protein sequence ID" value="MCC9641813.1"/>
    <property type="molecule type" value="Genomic_DNA"/>
</dbReference>
<keyword evidence="4" id="KW-1185">Reference proteome</keyword>
<evidence type="ECO:0000256" key="1">
    <source>
        <dbReference type="SAM" id="MobiDB-lite"/>
    </source>
</evidence>
<feature type="domain" description="Circularly permuted ATP-grasp type 2" evidence="2">
    <location>
        <begin position="107"/>
        <end position="484"/>
    </location>
</feature>
<evidence type="ECO:0000313" key="4">
    <source>
        <dbReference type="Proteomes" id="UP001430306"/>
    </source>
</evidence>
<dbReference type="Pfam" id="PF14403">
    <property type="entry name" value="CP_ATPgrasp_2"/>
    <property type="match status" value="1"/>
</dbReference>
<organism evidence="3 4">
    <name type="scientific">Rhodopirellula halodulae</name>
    <dbReference type="NCBI Taxonomy" id="2894198"/>
    <lineage>
        <taxon>Bacteria</taxon>
        <taxon>Pseudomonadati</taxon>
        <taxon>Planctomycetota</taxon>
        <taxon>Planctomycetia</taxon>
        <taxon>Pirellulales</taxon>
        <taxon>Pirellulaceae</taxon>
        <taxon>Rhodopirellula</taxon>
    </lineage>
</organism>
<reference evidence="3" key="1">
    <citation type="submission" date="2021-11" db="EMBL/GenBank/DDBJ databases">
        <title>Genome sequence.</title>
        <authorList>
            <person name="Sun Q."/>
        </authorList>
    </citation>
    <scope>NUCLEOTIDE SEQUENCE</scope>
    <source>
        <strain evidence="3">JC740</strain>
    </source>
</reference>
<accession>A0ABS8NE40</accession>
<name>A0ABS8NE40_9BACT</name>
<proteinExistence type="predicted"/>
<comment type="caution">
    <text evidence="3">The sequence shown here is derived from an EMBL/GenBank/DDBJ whole genome shotgun (WGS) entry which is preliminary data.</text>
</comment>
<feature type="compositionally biased region" description="Low complexity" evidence="1">
    <location>
        <begin position="1"/>
        <end position="25"/>
    </location>
</feature>
<dbReference type="InterPro" id="IPR025841">
    <property type="entry name" value="CP_ATPgrasp_2"/>
</dbReference>
<sequence>MQNQSQSFQSQSSSSDMDSMQSQSQTGMNPCLPGYETDCFFDEVVDQEGVARPDSVALVDLINRLPPGELKRRQQAIERSLYQMGITFTVYSDSAGTEKIMPFDIVPRIVAPDVWTHIDSGLKQRIRALNRFLSDIYNERKIIADGIIPATVIDSCPAYLDQCKGLRPPHDVWCHITGTDLVRDNEGNVFVLEDNLRCPSGVSYVLQNRSVMKRNFPQAFTASKVRPVSDYPSRLYQMLRRMAPMENADPNVVVLTPGVYNSAYYEHSYLAHQMGVELVEGRDLLVKDDRVYSRTTDGLQQVDVIYRRVDDTFLDPKVFNPDSVLGVPGLMAAYRAGNVALANAPGTGVADDKVVYAYVPEMIRYYLGEEPILSNVPTYLCDREDDRAYVLDHLDELVVKAAGESGGYGILIGPQASPEERQEFAAKIKENPRNYIAQPTLQLSRVPTMVEEHLEGRHVDLRPYILCEGPDDVWVLPGGLTRVALKKGCLVVNSSQGGGSKDTWVVAQAGETVARL</sequence>